<comment type="catalytic activity">
    <reaction evidence="6">
        <text>Couples ATP hydrolysis with the unwinding of duplex DNA by translocating in the 3'-5' direction.</text>
        <dbReference type="EC" id="5.6.2.4"/>
    </reaction>
</comment>
<evidence type="ECO:0000259" key="9">
    <source>
        <dbReference type="PROSITE" id="PS51194"/>
    </source>
</evidence>
<dbReference type="PROSITE" id="PS51192">
    <property type="entry name" value="HELICASE_ATP_BIND_1"/>
    <property type="match status" value="1"/>
</dbReference>
<evidence type="ECO:0000313" key="11">
    <source>
        <dbReference type="Proteomes" id="UP001445335"/>
    </source>
</evidence>
<dbReference type="GO" id="GO:0003676">
    <property type="term" value="F:nucleic acid binding"/>
    <property type="evidence" value="ECO:0007669"/>
    <property type="project" value="InterPro"/>
</dbReference>
<evidence type="ECO:0000256" key="2">
    <source>
        <dbReference type="ARBA" id="ARBA00022741"/>
    </source>
</evidence>
<evidence type="ECO:0000256" key="7">
    <source>
        <dbReference type="ARBA" id="ARBA00034808"/>
    </source>
</evidence>
<evidence type="ECO:0000256" key="6">
    <source>
        <dbReference type="ARBA" id="ARBA00034617"/>
    </source>
</evidence>
<dbReference type="PANTHER" id="PTHR13710:SF155">
    <property type="entry name" value="ATP-DEPENDENT DNA HELICASE Q-LIKE 3"/>
    <property type="match status" value="1"/>
</dbReference>
<organism evidence="10 11">
    <name type="scientific">Elliptochloris bilobata</name>
    <dbReference type="NCBI Taxonomy" id="381761"/>
    <lineage>
        <taxon>Eukaryota</taxon>
        <taxon>Viridiplantae</taxon>
        <taxon>Chlorophyta</taxon>
        <taxon>core chlorophytes</taxon>
        <taxon>Trebouxiophyceae</taxon>
        <taxon>Trebouxiophyceae incertae sedis</taxon>
        <taxon>Elliptochloris clade</taxon>
        <taxon>Elliptochloris</taxon>
    </lineage>
</organism>
<comment type="similarity">
    <text evidence="1">Belongs to the helicase family. RecQ subfamily.</text>
</comment>
<dbReference type="GO" id="GO:0009378">
    <property type="term" value="F:four-way junction helicase activity"/>
    <property type="evidence" value="ECO:0007669"/>
    <property type="project" value="TreeGrafter"/>
</dbReference>
<reference evidence="10 11" key="1">
    <citation type="journal article" date="2024" name="Nat. Commun.">
        <title>Phylogenomics reveals the evolutionary origins of lichenization in chlorophyte algae.</title>
        <authorList>
            <person name="Puginier C."/>
            <person name="Libourel C."/>
            <person name="Otte J."/>
            <person name="Skaloud P."/>
            <person name="Haon M."/>
            <person name="Grisel S."/>
            <person name="Petersen M."/>
            <person name="Berrin J.G."/>
            <person name="Delaux P.M."/>
            <person name="Dal Grande F."/>
            <person name="Keller J."/>
        </authorList>
    </citation>
    <scope>NUCLEOTIDE SEQUENCE [LARGE SCALE GENOMIC DNA]</scope>
    <source>
        <strain evidence="10 11">SAG 245.80</strain>
    </source>
</reference>
<dbReference type="AlphaFoldDB" id="A0AAW1RED0"/>
<keyword evidence="4" id="KW-0347">Helicase</keyword>
<dbReference type="GO" id="GO:0005737">
    <property type="term" value="C:cytoplasm"/>
    <property type="evidence" value="ECO:0007669"/>
    <property type="project" value="TreeGrafter"/>
</dbReference>
<proteinExistence type="inferred from homology"/>
<keyword evidence="5" id="KW-0067">ATP-binding</keyword>
<dbReference type="InterPro" id="IPR004589">
    <property type="entry name" value="DNA_helicase_ATP-dep_RecQ"/>
</dbReference>
<protein>
    <recommendedName>
        <fullName evidence="7">DNA 3'-5' helicase</fullName>
        <ecNumber evidence="7">5.6.2.4</ecNumber>
    </recommendedName>
</protein>
<comment type="caution">
    <text evidence="10">The sequence shown here is derived from an EMBL/GenBank/DDBJ whole genome shotgun (WGS) entry which is preliminary data.</text>
</comment>
<dbReference type="GO" id="GO:0005524">
    <property type="term" value="F:ATP binding"/>
    <property type="evidence" value="ECO:0007669"/>
    <property type="project" value="UniProtKB-KW"/>
</dbReference>
<dbReference type="EMBL" id="JALJOU010000044">
    <property type="protein sequence ID" value="KAK9831876.1"/>
    <property type="molecule type" value="Genomic_DNA"/>
</dbReference>
<feature type="domain" description="Helicase C-terminal" evidence="9">
    <location>
        <begin position="207"/>
        <end position="341"/>
    </location>
</feature>
<keyword evidence="2" id="KW-0547">Nucleotide-binding</keyword>
<feature type="domain" description="Helicase ATP-binding" evidence="8">
    <location>
        <begin position="4"/>
        <end position="179"/>
    </location>
</feature>
<dbReference type="Pfam" id="PF00271">
    <property type="entry name" value="Helicase_C"/>
    <property type="match status" value="1"/>
</dbReference>
<dbReference type="CDD" id="cd17920">
    <property type="entry name" value="DEXHc_RecQ"/>
    <property type="match status" value="1"/>
</dbReference>
<gene>
    <name evidence="10" type="ORF">WJX81_004403</name>
</gene>
<accession>A0AAW1RED0</accession>
<evidence type="ECO:0000256" key="5">
    <source>
        <dbReference type="ARBA" id="ARBA00022840"/>
    </source>
</evidence>
<dbReference type="Proteomes" id="UP001445335">
    <property type="component" value="Unassembled WGS sequence"/>
</dbReference>
<dbReference type="SMART" id="SM00490">
    <property type="entry name" value="HELICc"/>
    <property type="match status" value="1"/>
</dbReference>
<dbReference type="InterPro" id="IPR027417">
    <property type="entry name" value="P-loop_NTPase"/>
</dbReference>
<dbReference type="NCBIfam" id="TIGR00614">
    <property type="entry name" value="recQ_fam"/>
    <property type="match status" value="1"/>
</dbReference>
<dbReference type="SMART" id="SM00487">
    <property type="entry name" value="DEXDc"/>
    <property type="match status" value="1"/>
</dbReference>
<evidence type="ECO:0000313" key="10">
    <source>
        <dbReference type="EMBL" id="KAK9831876.1"/>
    </source>
</evidence>
<dbReference type="CDD" id="cd18794">
    <property type="entry name" value="SF2_C_RecQ"/>
    <property type="match status" value="1"/>
</dbReference>
<dbReference type="PANTHER" id="PTHR13710">
    <property type="entry name" value="DNA HELICASE RECQ FAMILY MEMBER"/>
    <property type="match status" value="1"/>
</dbReference>
<dbReference type="InterPro" id="IPR001650">
    <property type="entry name" value="Helicase_C-like"/>
</dbReference>
<keyword evidence="3" id="KW-0378">Hydrolase</keyword>
<evidence type="ECO:0000256" key="4">
    <source>
        <dbReference type="ARBA" id="ARBA00022806"/>
    </source>
</evidence>
<dbReference type="GO" id="GO:0043138">
    <property type="term" value="F:3'-5' DNA helicase activity"/>
    <property type="evidence" value="ECO:0007669"/>
    <property type="project" value="UniProtKB-EC"/>
</dbReference>
<sequence length="341" mass="36919">MEAVKAILQGLDVLLVLPTGGGKSLTYQLPALTSPSGFAVVISPLIALAKDQVEDCLDRDIDAALWNSETDEVVKTRLVQDISCSEPATKVLYTTPESLAMPRLLDALKEAAAAGCLTLFGVDEAHCVSQWGHDFRPAYLALASLRSNFPDVPILALTASCTPAVRHSILDVLCMGASAVKLQASANRPNIAYEVRYKELVGSQDDLLRDLLEFIRAAPGACGIVFARLRKTCDWLAGMLCDADIDAAAYHAGRDAAQRLRTQRDWTQGATNVVVATVAFGMGIDKADVRWVVHWDAPGSLEALYQESGRAGRDGLPSRSIVYVSHAELQQMRSLERGERR</sequence>
<dbReference type="InterPro" id="IPR014001">
    <property type="entry name" value="Helicase_ATP-bd"/>
</dbReference>
<dbReference type="Gene3D" id="3.40.50.300">
    <property type="entry name" value="P-loop containing nucleotide triphosphate hydrolases"/>
    <property type="match status" value="2"/>
</dbReference>
<dbReference type="GO" id="GO:0016787">
    <property type="term" value="F:hydrolase activity"/>
    <property type="evidence" value="ECO:0007669"/>
    <property type="project" value="UniProtKB-KW"/>
</dbReference>
<dbReference type="EC" id="5.6.2.4" evidence="7"/>
<dbReference type="PROSITE" id="PS51194">
    <property type="entry name" value="HELICASE_CTER"/>
    <property type="match status" value="1"/>
</dbReference>
<name>A0AAW1RED0_9CHLO</name>
<evidence type="ECO:0000259" key="8">
    <source>
        <dbReference type="PROSITE" id="PS51192"/>
    </source>
</evidence>
<feature type="non-terminal residue" evidence="10">
    <location>
        <position position="341"/>
    </location>
</feature>
<dbReference type="Pfam" id="PF00270">
    <property type="entry name" value="DEAD"/>
    <property type="match status" value="1"/>
</dbReference>
<dbReference type="GO" id="GO:0005694">
    <property type="term" value="C:chromosome"/>
    <property type="evidence" value="ECO:0007669"/>
    <property type="project" value="TreeGrafter"/>
</dbReference>
<dbReference type="InterPro" id="IPR011545">
    <property type="entry name" value="DEAD/DEAH_box_helicase_dom"/>
</dbReference>
<evidence type="ECO:0000256" key="1">
    <source>
        <dbReference type="ARBA" id="ARBA00005446"/>
    </source>
</evidence>
<evidence type="ECO:0000256" key="3">
    <source>
        <dbReference type="ARBA" id="ARBA00022801"/>
    </source>
</evidence>
<dbReference type="GO" id="GO:0000724">
    <property type="term" value="P:double-strand break repair via homologous recombination"/>
    <property type="evidence" value="ECO:0007669"/>
    <property type="project" value="TreeGrafter"/>
</dbReference>
<dbReference type="SUPFAM" id="SSF52540">
    <property type="entry name" value="P-loop containing nucleoside triphosphate hydrolases"/>
    <property type="match status" value="1"/>
</dbReference>
<keyword evidence="11" id="KW-1185">Reference proteome</keyword>